<gene>
    <name evidence="1" type="ORF">DBY38_13175</name>
    <name evidence="2" type="ORF">SAMN04487885_10274</name>
</gene>
<dbReference type="Proteomes" id="UP000246114">
    <property type="component" value="Unassembled WGS sequence"/>
</dbReference>
<evidence type="ECO:0000313" key="3">
    <source>
        <dbReference type="Proteomes" id="UP000182135"/>
    </source>
</evidence>
<evidence type="ECO:0000313" key="1">
    <source>
        <dbReference type="EMBL" id="PWL51889.1"/>
    </source>
</evidence>
<reference evidence="1 4" key="2">
    <citation type="submission" date="2018-03" db="EMBL/GenBank/DDBJ databases">
        <title>The uncultured portion of the human microbiome is neutrally assembled.</title>
        <authorList>
            <person name="Jeraldo P."/>
            <person name="Boardman L."/>
            <person name="White B.A."/>
            <person name="Nelson H."/>
            <person name="Goldenfeld N."/>
            <person name="Chia N."/>
        </authorList>
    </citation>
    <scope>NUCLEOTIDE SEQUENCE [LARGE SCALE GENOMIC DNA]</scope>
    <source>
        <strain evidence="1">CIM:MAG 903</strain>
    </source>
</reference>
<evidence type="ECO:0000313" key="2">
    <source>
        <dbReference type="EMBL" id="SFF54050.1"/>
    </source>
</evidence>
<evidence type="ECO:0000313" key="4">
    <source>
        <dbReference type="Proteomes" id="UP000246114"/>
    </source>
</evidence>
<name>A0A1I2JJA9_9CLOT</name>
<organism evidence="2 3">
    <name type="scientific">Clostridium cadaveris</name>
    <dbReference type="NCBI Taxonomy" id="1529"/>
    <lineage>
        <taxon>Bacteria</taxon>
        <taxon>Bacillati</taxon>
        <taxon>Bacillota</taxon>
        <taxon>Clostridia</taxon>
        <taxon>Eubacteriales</taxon>
        <taxon>Clostridiaceae</taxon>
        <taxon>Clostridium</taxon>
    </lineage>
</organism>
<reference evidence="2 3" key="1">
    <citation type="submission" date="2016-10" db="EMBL/GenBank/DDBJ databases">
        <authorList>
            <person name="de Groot N.N."/>
        </authorList>
    </citation>
    <scope>NUCLEOTIDE SEQUENCE [LARGE SCALE GENOMIC DNA]</scope>
    <source>
        <strain evidence="2 3">NLAE-zl-G419</strain>
    </source>
</reference>
<dbReference type="eggNOG" id="COG0613">
    <property type="taxonomic scope" value="Bacteria"/>
</dbReference>
<dbReference type="STRING" id="1529.SAMN04487885_10274"/>
<dbReference type="Proteomes" id="UP000182135">
    <property type="component" value="Unassembled WGS sequence"/>
</dbReference>
<dbReference type="EMBL" id="FOOE01000002">
    <property type="protein sequence ID" value="SFF54050.1"/>
    <property type="molecule type" value="Genomic_DNA"/>
</dbReference>
<dbReference type="AlphaFoldDB" id="A0A1I2JJA9"/>
<dbReference type="RefSeq" id="WP_027637915.1">
    <property type="nucleotide sequence ID" value="NZ_BAAACD010000024.1"/>
</dbReference>
<protein>
    <submittedName>
        <fullName evidence="1">Histidinol phosphatase</fullName>
    </submittedName>
</protein>
<dbReference type="SUPFAM" id="SSF89550">
    <property type="entry name" value="PHP domain-like"/>
    <property type="match status" value="1"/>
</dbReference>
<dbReference type="Gene3D" id="3.20.20.140">
    <property type="entry name" value="Metal-dependent hydrolases"/>
    <property type="match status" value="1"/>
</dbReference>
<dbReference type="OrthoDB" id="9801679at2"/>
<dbReference type="InterPro" id="IPR016195">
    <property type="entry name" value="Pol/histidinol_Pase-like"/>
</dbReference>
<dbReference type="EMBL" id="QAMZ01000053">
    <property type="protein sequence ID" value="PWL51889.1"/>
    <property type="molecule type" value="Genomic_DNA"/>
</dbReference>
<sequence>MSSFPKYKTLYGVPHCHSSLSTGEEIPGRILSSARNRGLDFVILSDHNTFLIKEIKNKSSKIMRWAACQKACTSFNKKYKDFLSLTAFEAKSHLYGHFNIIGSSNFFSSPIKNINAFMLWLWANPSIVAINHPHSSVENIPSHKFLKESICLIEVGNGCLKNNYCRFERRYYSMLDLGWKVGAINGQDNHKKDVGVSDNLTAVLCKEKSIPALLDALKYRRTYSTESRTLKLLFSINKTFMGSTIKIKEGKKLNFNIWAHDSENLIDKIEVITSGGKVIRTQDFPPEKNISYLLSLTASCEEKWYVIKIYQANDKIAFSSPIFLKIEKSAK</sequence>
<accession>A0A1I2JJA9</accession>
<dbReference type="GeneID" id="90544372"/>
<proteinExistence type="predicted"/>
<keyword evidence="3" id="KW-1185">Reference proteome</keyword>
<dbReference type="NCBIfam" id="NF038032">
    <property type="entry name" value="CehA_McbA_metalo"/>
    <property type="match status" value="1"/>
</dbReference>